<dbReference type="GO" id="GO:0070197">
    <property type="term" value="P:meiotic attachment of telomere to nuclear envelope"/>
    <property type="evidence" value="ECO:0007669"/>
    <property type="project" value="TreeGrafter"/>
</dbReference>
<evidence type="ECO:0000313" key="8">
    <source>
        <dbReference type="RefSeq" id="XP_013380860.1"/>
    </source>
</evidence>
<dbReference type="GeneID" id="106151954"/>
<evidence type="ECO:0000313" key="4">
    <source>
        <dbReference type="RefSeq" id="XP_013380856.1"/>
    </source>
</evidence>
<gene>
    <name evidence="3 4 5 6 7 8" type="primary">LOC106151954</name>
</gene>
<dbReference type="RefSeq" id="XP_013380858.1">
    <property type="nucleotide sequence ID" value="XM_013525404.2"/>
</dbReference>
<dbReference type="RefSeq" id="XP_013380856.1">
    <property type="nucleotide sequence ID" value="XM_013525402.2"/>
</dbReference>
<dbReference type="PANTHER" id="PTHR35345">
    <property type="entry name" value="TELOMERE REPEATS-BINDING BOUQUET FORMATION PROTEIN 2"/>
    <property type="match status" value="1"/>
</dbReference>
<reference evidence="3 4" key="1">
    <citation type="submission" date="2025-04" db="UniProtKB">
        <authorList>
            <consortium name="RefSeq"/>
        </authorList>
    </citation>
    <scope>IDENTIFICATION</scope>
    <source>
        <tissue evidence="3 4">Gonads</tissue>
    </source>
</reference>
<dbReference type="RefSeq" id="XP_013380859.1">
    <property type="nucleotide sequence ID" value="XM_013525405.2"/>
</dbReference>
<evidence type="ECO:0000313" key="5">
    <source>
        <dbReference type="RefSeq" id="XP_013380857.1"/>
    </source>
</evidence>
<evidence type="ECO:0000313" key="7">
    <source>
        <dbReference type="RefSeq" id="XP_013380859.1"/>
    </source>
</evidence>
<dbReference type="InterPro" id="IPR028065">
    <property type="entry name" value="TERB2"/>
</dbReference>
<dbReference type="OrthoDB" id="5278943at2759"/>
<dbReference type="Pfam" id="PF15101">
    <property type="entry name" value="TERB2"/>
    <property type="match status" value="1"/>
</dbReference>
<dbReference type="RefSeq" id="XP_013380857.1">
    <property type="nucleotide sequence ID" value="XM_013525403.2"/>
</dbReference>
<evidence type="ECO:0000313" key="3">
    <source>
        <dbReference type="RefSeq" id="XP_013380855.1"/>
    </source>
</evidence>
<dbReference type="KEGG" id="lak:106151954"/>
<evidence type="ECO:0000313" key="6">
    <source>
        <dbReference type="RefSeq" id="XP_013380858.1"/>
    </source>
</evidence>
<dbReference type="RefSeq" id="XP_013380855.1">
    <property type="nucleotide sequence ID" value="XM_013525401.2"/>
</dbReference>
<organism evidence="2 8">
    <name type="scientific">Lingula anatina</name>
    <name type="common">Brachiopod</name>
    <name type="synonym">Lingula unguis</name>
    <dbReference type="NCBI Taxonomy" id="7574"/>
    <lineage>
        <taxon>Eukaryota</taxon>
        <taxon>Metazoa</taxon>
        <taxon>Spiralia</taxon>
        <taxon>Lophotrochozoa</taxon>
        <taxon>Brachiopoda</taxon>
        <taxon>Linguliformea</taxon>
        <taxon>Lingulata</taxon>
        <taxon>Lingulida</taxon>
        <taxon>Linguloidea</taxon>
        <taxon>Lingulidae</taxon>
        <taxon>Lingula</taxon>
    </lineage>
</organism>
<keyword evidence="2" id="KW-1185">Reference proteome</keyword>
<evidence type="ECO:0000256" key="1">
    <source>
        <dbReference type="SAM" id="MobiDB-lite"/>
    </source>
</evidence>
<dbReference type="STRING" id="7574.A0A1S3H3Z5"/>
<evidence type="ECO:0000313" key="2">
    <source>
        <dbReference type="Proteomes" id="UP000085678"/>
    </source>
</evidence>
<name>A0A1S3H3Z5_LINAN</name>
<accession>A0A1S3H3Z5</accession>
<feature type="region of interest" description="Disordered" evidence="1">
    <location>
        <begin position="123"/>
        <end position="170"/>
    </location>
</feature>
<dbReference type="GO" id="GO:0005637">
    <property type="term" value="C:nuclear inner membrane"/>
    <property type="evidence" value="ECO:0007669"/>
    <property type="project" value="TreeGrafter"/>
</dbReference>
<protein>
    <submittedName>
        <fullName evidence="3 4">Uncharacterized protein LOC106151954</fullName>
    </submittedName>
</protein>
<dbReference type="PANTHER" id="PTHR35345:SF1">
    <property type="entry name" value="TELOMERE REPEATS-BINDING BOUQUET FORMATION PROTEIN 2"/>
    <property type="match status" value="1"/>
</dbReference>
<dbReference type="AlphaFoldDB" id="A0A1S3H3Z5"/>
<dbReference type="Proteomes" id="UP000085678">
    <property type="component" value="Unplaced"/>
</dbReference>
<sequence>MMTRKSQEDVVYPVFHGLSAWMSTSVSTERQEMWVKCSGEICGKDKAQFLFSEDAESEDTKSIYQSHAYYNEHLAVFHASFIDECIRAKSVKRVNLGLYLLPPKEVQDELKFQFKFSFDGGKKHKGAQNKNTDHNALSKEQNNTEGLSEKRVDDNFGADNADQEKETTERITNGDIEIPIEDLPLVSGEILDFDIVQNGCEVYHKL</sequence>
<dbReference type="GO" id="GO:0007129">
    <property type="term" value="P:homologous chromosome pairing at meiosis"/>
    <property type="evidence" value="ECO:0007669"/>
    <property type="project" value="TreeGrafter"/>
</dbReference>
<dbReference type="RefSeq" id="XP_013380860.1">
    <property type="nucleotide sequence ID" value="XM_013525406.2"/>
</dbReference>
<proteinExistence type="predicted"/>